<dbReference type="EMBL" id="CP001614">
    <property type="protein sequence ID" value="ACR13852.1"/>
    <property type="molecule type" value="Genomic_DNA"/>
</dbReference>
<evidence type="ECO:0000313" key="3">
    <source>
        <dbReference type="Proteomes" id="UP000009080"/>
    </source>
</evidence>
<gene>
    <name evidence="2" type="ordered locus">TERTU_4277</name>
</gene>
<keyword evidence="1" id="KW-1133">Transmembrane helix</keyword>
<organism evidence="2 3">
    <name type="scientific">Teredinibacter turnerae (strain ATCC 39867 / T7901)</name>
    <dbReference type="NCBI Taxonomy" id="377629"/>
    <lineage>
        <taxon>Bacteria</taxon>
        <taxon>Pseudomonadati</taxon>
        <taxon>Pseudomonadota</taxon>
        <taxon>Gammaproteobacteria</taxon>
        <taxon>Cellvibrionales</taxon>
        <taxon>Cellvibrionaceae</taxon>
        <taxon>Teredinibacter</taxon>
    </lineage>
</organism>
<dbReference type="HOGENOM" id="CLU_137192_0_0_6"/>
<sequence>MVVLSLGAMVTFVYTASANFFCEHVFKETGNPGVNPLRIVKNLLGWCLVVAGIAMLVLPGQGLLTLLVGVGLCDFPGKSACNHWLLKKGYYHRAVHWLNRIRIKLDKPDFVLPDVPGDQ</sequence>
<name>C5BI98_TERTT</name>
<dbReference type="Pfam" id="PF09656">
    <property type="entry name" value="PGPGW"/>
    <property type="match status" value="1"/>
</dbReference>
<proteinExistence type="predicted"/>
<dbReference type="KEGG" id="ttu:TERTU_4277"/>
<dbReference type="eggNOG" id="ENOG5032ZM7">
    <property type="taxonomic scope" value="Bacteria"/>
</dbReference>
<keyword evidence="1" id="KW-0812">Transmembrane</keyword>
<dbReference type="AlphaFoldDB" id="C5BI98"/>
<keyword evidence="3" id="KW-1185">Reference proteome</keyword>
<dbReference type="STRING" id="377629.TERTU_4277"/>
<reference evidence="2 3" key="1">
    <citation type="journal article" date="2009" name="PLoS ONE">
        <title>The complete genome of Teredinibacter turnerae T7901: an intracellular endosymbiont of marine wood-boring bivalves (shipworms).</title>
        <authorList>
            <person name="Yang J.C."/>
            <person name="Madupu R."/>
            <person name="Durkin A.S."/>
            <person name="Ekborg N.A."/>
            <person name="Pedamallu C.S."/>
            <person name="Hostetler J.B."/>
            <person name="Radune D."/>
            <person name="Toms B.S."/>
            <person name="Henrissat B."/>
            <person name="Coutinho P.M."/>
            <person name="Schwarz S."/>
            <person name="Field L."/>
            <person name="Trindade-Silva A.E."/>
            <person name="Soares C.A.G."/>
            <person name="Elshahawi S."/>
            <person name="Hanora A."/>
            <person name="Schmidt E.W."/>
            <person name="Haygood M.G."/>
            <person name="Posfai J."/>
            <person name="Benner J."/>
            <person name="Madinger C."/>
            <person name="Nove J."/>
            <person name="Anton B."/>
            <person name="Chaudhary K."/>
            <person name="Foster J."/>
            <person name="Holman A."/>
            <person name="Kumar S."/>
            <person name="Lessard P.A."/>
            <person name="Luyten Y.A."/>
            <person name="Slatko B."/>
            <person name="Wood N."/>
            <person name="Wu B."/>
            <person name="Teplitski M."/>
            <person name="Mougous J.D."/>
            <person name="Ward N."/>
            <person name="Eisen J.A."/>
            <person name="Badger J.H."/>
            <person name="Distel D.L."/>
        </authorList>
    </citation>
    <scope>NUCLEOTIDE SEQUENCE [LARGE SCALE GENOMIC DNA]</scope>
    <source>
        <strain evidence="3">ATCC 39867 / T7901</strain>
    </source>
</reference>
<feature type="transmembrane region" description="Helical" evidence="1">
    <location>
        <begin position="42"/>
        <end position="68"/>
    </location>
</feature>
<evidence type="ECO:0008006" key="4">
    <source>
        <dbReference type="Google" id="ProtNLM"/>
    </source>
</evidence>
<evidence type="ECO:0000256" key="1">
    <source>
        <dbReference type="SAM" id="Phobius"/>
    </source>
</evidence>
<dbReference type="Proteomes" id="UP000009080">
    <property type="component" value="Chromosome"/>
</dbReference>
<keyword evidence="1" id="KW-0472">Membrane</keyword>
<accession>C5BI98</accession>
<dbReference type="InterPro" id="IPR019099">
    <property type="entry name" value="Uncharacterised_PGPGW_TM"/>
</dbReference>
<evidence type="ECO:0000313" key="2">
    <source>
        <dbReference type="EMBL" id="ACR13852.1"/>
    </source>
</evidence>
<protein>
    <recommendedName>
        <fullName evidence="4">Transmembrane protein</fullName>
    </recommendedName>
</protein>